<dbReference type="KEGG" id="vgu:HYG85_18200"/>
<dbReference type="InterPro" id="IPR005467">
    <property type="entry name" value="His_kinase_dom"/>
</dbReference>
<accession>A0A8J8MD85</accession>
<keyword evidence="9" id="KW-0902">Two-component regulatory system</keyword>
<comment type="subcellular location">
    <subcellularLocation>
        <location evidence="2">Cell membrane</location>
        <topology evidence="2">Multi-pass membrane protein</topology>
    </subcellularLocation>
</comment>
<evidence type="ECO:0000256" key="1">
    <source>
        <dbReference type="ARBA" id="ARBA00000085"/>
    </source>
</evidence>
<gene>
    <name evidence="13" type="ORF">HYG85_18200</name>
</gene>
<evidence type="ECO:0000256" key="6">
    <source>
        <dbReference type="ARBA" id="ARBA00022692"/>
    </source>
</evidence>
<keyword evidence="8 11" id="KW-1133">Transmembrane helix</keyword>
<keyword evidence="7 13" id="KW-0418">Kinase</keyword>
<keyword evidence="6 11" id="KW-0812">Transmembrane</keyword>
<evidence type="ECO:0000256" key="9">
    <source>
        <dbReference type="ARBA" id="ARBA00023012"/>
    </source>
</evidence>
<dbReference type="Gene3D" id="3.30.565.10">
    <property type="entry name" value="Histidine kinase-like ATPase, C-terminal domain"/>
    <property type="match status" value="1"/>
</dbReference>
<sequence>MNILKYLRDRISLLLFYGVNLFVINLVLILDESNAVNINNIIYMDILSLFIIGVYMAREYRKYNMLYKDIEYKINHHHFEEFEISGSTHYIKRIYFKLFNEFFRTVNTSKEMLDKDNDEYYDFITSWVHAVKIPIAASRLLIESHEENTKDTLVSIENEIDKIERYVEQTLYYSRSMSFSKDYLIREYNLNKLVKQSIKKFAKTFIGKKIALTVDIDDNICVYTDKKWFGFILEQLLSNALKYTDKSDGRIDISTYEDDREYRLLIRDNGVGIKIEDLRRVFERGFTGFNGRYFEKSTGMGLYLSRKLARKLGHKITIESKSNVYTLVRIHVSKVGEYFLR</sequence>
<dbReference type="EC" id="2.7.13.3" evidence="3"/>
<evidence type="ECO:0000313" key="13">
    <source>
        <dbReference type="EMBL" id="QUH30747.1"/>
    </source>
</evidence>
<evidence type="ECO:0000259" key="12">
    <source>
        <dbReference type="PROSITE" id="PS50109"/>
    </source>
</evidence>
<dbReference type="InterPro" id="IPR036890">
    <property type="entry name" value="HATPase_C_sf"/>
</dbReference>
<proteinExistence type="predicted"/>
<dbReference type="GO" id="GO:0000155">
    <property type="term" value="F:phosphorelay sensor kinase activity"/>
    <property type="evidence" value="ECO:0007669"/>
    <property type="project" value="TreeGrafter"/>
</dbReference>
<keyword evidence="4" id="KW-1003">Cell membrane</keyword>
<evidence type="ECO:0000256" key="8">
    <source>
        <dbReference type="ARBA" id="ARBA00022989"/>
    </source>
</evidence>
<dbReference type="InterPro" id="IPR050351">
    <property type="entry name" value="BphY/WalK/GraS-like"/>
</dbReference>
<evidence type="ECO:0000256" key="7">
    <source>
        <dbReference type="ARBA" id="ARBA00022777"/>
    </source>
</evidence>
<comment type="catalytic activity">
    <reaction evidence="1">
        <text>ATP + protein L-histidine = ADP + protein N-phospho-L-histidine.</text>
        <dbReference type="EC" id="2.7.13.3"/>
    </reaction>
</comment>
<evidence type="ECO:0000256" key="4">
    <source>
        <dbReference type="ARBA" id="ARBA00022475"/>
    </source>
</evidence>
<keyword evidence="14" id="KW-1185">Reference proteome</keyword>
<keyword evidence="10 11" id="KW-0472">Membrane</keyword>
<dbReference type="Proteomes" id="UP000677305">
    <property type="component" value="Chromosome"/>
</dbReference>
<evidence type="ECO:0000313" key="14">
    <source>
        <dbReference type="Proteomes" id="UP000677305"/>
    </source>
</evidence>
<reference evidence="13 14" key="1">
    <citation type="submission" date="2020-07" db="EMBL/GenBank/DDBJ databases">
        <title>Vallitalea guaymasensis genome.</title>
        <authorList>
            <person name="Postec A."/>
        </authorList>
    </citation>
    <scope>NUCLEOTIDE SEQUENCE [LARGE SCALE GENOMIC DNA]</scope>
    <source>
        <strain evidence="13 14">Ra1766G1</strain>
    </source>
</reference>
<dbReference type="GO" id="GO:0004721">
    <property type="term" value="F:phosphoprotein phosphatase activity"/>
    <property type="evidence" value="ECO:0007669"/>
    <property type="project" value="TreeGrafter"/>
</dbReference>
<dbReference type="PANTHER" id="PTHR45453">
    <property type="entry name" value="PHOSPHATE REGULON SENSOR PROTEIN PHOR"/>
    <property type="match status" value="1"/>
</dbReference>
<evidence type="ECO:0000256" key="5">
    <source>
        <dbReference type="ARBA" id="ARBA00022679"/>
    </source>
</evidence>
<protein>
    <recommendedName>
        <fullName evidence="3">histidine kinase</fullName>
        <ecNumber evidence="3">2.7.13.3</ecNumber>
    </recommendedName>
</protein>
<dbReference type="EMBL" id="CP058561">
    <property type="protein sequence ID" value="QUH30747.1"/>
    <property type="molecule type" value="Genomic_DNA"/>
</dbReference>
<keyword evidence="5" id="KW-0808">Transferase</keyword>
<dbReference type="AlphaFoldDB" id="A0A8J8MD85"/>
<evidence type="ECO:0000256" key="2">
    <source>
        <dbReference type="ARBA" id="ARBA00004651"/>
    </source>
</evidence>
<dbReference type="GO" id="GO:0016036">
    <property type="term" value="P:cellular response to phosphate starvation"/>
    <property type="evidence" value="ECO:0007669"/>
    <property type="project" value="TreeGrafter"/>
</dbReference>
<dbReference type="InterPro" id="IPR003594">
    <property type="entry name" value="HATPase_dom"/>
</dbReference>
<evidence type="ECO:0000256" key="10">
    <source>
        <dbReference type="ARBA" id="ARBA00023136"/>
    </source>
</evidence>
<organism evidence="13 14">
    <name type="scientific">Vallitalea guaymasensis</name>
    <dbReference type="NCBI Taxonomy" id="1185412"/>
    <lineage>
        <taxon>Bacteria</taxon>
        <taxon>Bacillati</taxon>
        <taxon>Bacillota</taxon>
        <taxon>Clostridia</taxon>
        <taxon>Lachnospirales</taxon>
        <taxon>Vallitaleaceae</taxon>
        <taxon>Vallitalea</taxon>
    </lineage>
</organism>
<feature type="transmembrane region" description="Helical" evidence="11">
    <location>
        <begin position="12"/>
        <end position="30"/>
    </location>
</feature>
<dbReference type="GO" id="GO:0005886">
    <property type="term" value="C:plasma membrane"/>
    <property type="evidence" value="ECO:0007669"/>
    <property type="project" value="UniProtKB-SubCell"/>
</dbReference>
<dbReference type="RefSeq" id="WP_212690876.1">
    <property type="nucleotide sequence ID" value="NZ_CP058561.1"/>
</dbReference>
<dbReference type="SMART" id="SM00387">
    <property type="entry name" value="HATPase_c"/>
    <property type="match status" value="1"/>
</dbReference>
<name>A0A8J8MD85_9FIRM</name>
<dbReference type="PROSITE" id="PS50109">
    <property type="entry name" value="HIS_KIN"/>
    <property type="match status" value="1"/>
</dbReference>
<feature type="domain" description="Histidine kinase" evidence="12">
    <location>
        <begin position="126"/>
        <end position="336"/>
    </location>
</feature>
<feature type="transmembrane region" description="Helical" evidence="11">
    <location>
        <begin position="36"/>
        <end position="57"/>
    </location>
</feature>
<dbReference type="Pfam" id="PF02518">
    <property type="entry name" value="HATPase_c"/>
    <property type="match status" value="1"/>
</dbReference>
<dbReference type="SUPFAM" id="SSF55874">
    <property type="entry name" value="ATPase domain of HSP90 chaperone/DNA topoisomerase II/histidine kinase"/>
    <property type="match status" value="1"/>
</dbReference>
<evidence type="ECO:0000256" key="11">
    <source>
        <dbReference type="SAM" id="Phobius"/>
    </source>
</evidence>
<evidence type="ECO:0000256" key="3">
    <source>
        <dbReference type="ARBA" id="ARBA00012438"/>
    </source>
</evidence>
<dbReference type="PANTHER" id="PTHR45453:SF2">
    <property type="entry name" value="HISTIDINE KINASE"/>
    <property type="match status" value="1"/>
</dbReference>